<evidence type="ECO:0000313" key="1">
    <source>
        <dbReference type="EMBL" id="NYE69914.1"/>
    </source>
</evidence>
<organism evidence="1 2">
    <name type="scientific">Microlunatus parietis</name>
    <dbReference type="NCBI Taxonomy" id="682979"/>
    <lineage>
        <taxon>Bacteria</taxon>
        <taxon>Bacillati</taxon>
        <taxon>Actinomycetota</taxon>
        <taxon>Actinomycetes</taxon>
        <taxon>Propionibacteriales</taxon>
        <taxon>Propionibacteriaceae</taxon>
        <taxon>Microlunatus</taxon>
    </lineage>
</organism>
<keyword evidence="2" id="KW-1185">Reference proteome</keyword>
<dbReference type="EC" id="5.2.1.1" evidence="1"/>
<evidence type="ECO:0000313" key="2">
    <source>
        <dbReference type="Proteomes" id="UP000569914"/>
    </source>
</evidence>
<dbReference type="GO" id="GO:0050076">
    <property type="term" value="F:maleate isomerase activity"/>
    <property type="evidence" value="ECO:0007669"/>
    <property type="project" value="UniProtKB-EC"/>
</dbReference>
<name>A0A7Y9L7M5_9ACTN</name>
<protein>
    <submittedName>
        <fullName evidence="1">Maleate isomerase</fullName>
        <ecNumber evidence="1">5.2.1.1</ecNumber>
    </submittedName>
</protein>
<dbReference type="PIRSF" id="PIRSF015736">
    <property type="entry name" value="MI"/>
    <property type="match status" value="1"/>
</dbReference>
<reference evidence="1 2" key="1">
    <citation type="submission" date="2020-07" db="EMBL/GenBank/DDBJ databases">
        <title>Sequencing the genomes of 1000 actinobacteria strains.</title>
        <authorList>
            <person name="Klenk H.-P."/>
        </authorList>
    </citation>
    <scope>NUCLEOTIDE SEQUENCE [LARGE SCALE GENOMIC DNA]</scope>
    <source>
        <strain evidence="1 2">DSM 22083</strain>
    </source>
</reference>
<gene>
    <name evidence="1" type="ORF">BKA15_001243</name>
</gene>
<dbReference type="AlphaFoldDB" id="A0A7Y9L7M5"/>
<dbReference type="InterPro" id="IPR026286">
    <property type="entry name" value="MaiA/AMDase"/>
</dbReference>
<dbReference type="PANTHER" id="PTHR40267">
    <property type="entry name" value="BLR3294 PROTEIN"/>
    <property type="match status" value="1"/>
</dbReference>
<dbReference type="PANTHER" id="PTHR40267:SF1">
    <property type="entry name" value="BLR3294 PROTEIN"/>
    <property type="match status" value="1"/>
</dbReference>
<accession>A0A7Y9L7M5</accession>
<proteinExistence type="predicted"/>
<keyword evidence="1" id="KW-0413">Isomerase</keyword>
<dbReference type="Proteomes" id="UP000569914">
    <property type="component" value="Unassembled WGS sequence"/>
</dbReference>
<dbReference type="EMBL" id="JACCBU010000001">
    <property type="protein sequence ID" value="NYE69914.1"/>
    <property type="molecule type" value="Genomic_DNA"/>
</dbReference>
<dbReference type="Pfam" id="PF17645">
    <property type="entry name" value="Amdase"/>
    <property type="match status" value="1"/>
</dbReference>
<dbReference type="InterPro" id="IPR053714">
    <property type="entry name" value="Iso_Racemase_Enz_sf"/>
</dbReference>
<dbReference type="Gene3D" id="3.40.50.12500">
    <property type="match status" value="1"/>
</dbReference>
<comment type="caution">
    <text evidence="1">The sequence shown here is derived from an EMBL/GenBank/DDBJ whole genome shotgun (WGS) entry which is preliminary data.</text>
</comment>
<dbReference type="RefSeq" id="WP_179748998.1">
    <property type="nucleotide sequence ID" value="NZ_JACCBU010000001.1"/>
</dbReference>
<sequence length="248" mass="25857">MTLPAAGGLPEGPPVRTRIGLIAPFDLALDDELARWIPDGVSLHAARTPRLPGPVDLDLAERLNDHDQILACIGELSAIEPAAYAYACTAASFVDGVTGEHALAEAIRLAGGVPAVTTSGALLAALTALEVRSVAVAAPYEIMITERLVRFLAEAAITVTGYGSLGITSRIWEVPYRTTAELIRRLPGSGAEAVLLPCTNLSSYDLIAPLEAELGVPVISANQATVWAALRLVGRRAVGPGQALVERA</sequence>